<evidence type="ECO:0000259" key="1">
    <source>
        <dbReference type="Pfam" id="PF07883"/>
    </source>
</evidence>
<name>A0ABT7EDM6_9FIRM</name>
<dbReference type="Gene3D" id="2.60.120.10">
    <property type="entry name" value="Jelly Rolls"/>
    <property type="match status" value="1"/>
</dbReference>
<dbReference type="SUPFAM" id="SSF51182">
    <property type="entry name" value="RmlC-like cupins"/>
    <property type="match status" value="1"/>
</dbReference>
<dbReference type="RefSeq" id="WP_284133899.1">
    <property type="nucleotide sequence ID" value="NZ_JASKYM010000016.1"/>
</dbReference>
<feature type="domain" description="Cupin type-2" evidence="1">
    <location>
        <begin position="34"/>
        <end position="98"/>
    </location>
</feature>
<gene>
    <name evidence="2" type="ORF">QOZ84_15990</name>
</gene>
<dbReference type="Pfam" id="PF07883">
    <property type="entry name" value="Cupin_2"/>
    <property type="match status" value="1"/>
</dbReference>
<dbReference type="EMBL" id="JASKYM010000016">
    <property type="protein sequence ID" value="MDK2565035.1"/>
    <property type="molecule type" value="Genomic_DNA"/>
</dbReference>
<keyword evidence="3" id="KW-1185">Reference proteome</keyword>
<dbReference type="InterPro" id="IPR014710">
    <property type="entry name" value="RmlC-like_jellyroll"/>
</dbReference>
<dbReference type="InterPro" id="IPR011051">
    <property type="entry name" value="RmlC_Cupin_sf"/>
</dbReference>
<protein>
    <submittedName>
        <fullName evidence="2">Cupin domain-containing protein</fullName>
    </submittedName>
</protein>
<sequence length="106" mass="11988">MLNINNTKLNPININSLNTNREILVQNEKFKTLYFEFENGKGLPNHTHNGYAAVYIVSGSVDMEFTSGEKFVLNQGDFLPFDARIEHNVIAKETSKIMVIISQPLS</sequence>
<evidence type="ECO:0000313" key="2">
    <source>
        <dbReference type="EMBL" id="MDK2565035.1"/>
    </source>
</evidence>
<comment type="caution">
    <text evidence="2">The sequence shown here is derived from an EMBL/GenBank/DDBJ whole genome shotgun (WGS) entry which is preliminary data.</text>
</comment>
<proteinExistence type="predicted"/>
<dbReference type="Proteomes" id="UP001301012">
    <property type="component" value="Unassembled WGS sequence"/>
</dbReference>
<accession>A0ABT7EDM6</accession>
<dbReference type="InterPro" id="IPR013096">
    <property type="entry name" value="Cupin_2"/>
</dbReference>
<evidence type="ECO:0000313" key="3">
    <source>
        <dbReference type="Proteomes" id="UP001301012"/>
    </source>
</evidence>
<organism evidence="2 3">
    <name type="scientific">Romboutsia sedimentorum</name>
    <dbReference type="NCBI Taxonomy" id="1368474"/>
    <lineage>
        <taxon>Bacteria</taxon>
        <taxon>Bacillati</taxon>
        <taxon>Bacillota</taxon>
        <taxon>Clostridia</taxon>
        <taxon>Peptostreptococcales</taxon>
        <taxon>Peptostreptococcaceae</taxon>
        <taxon>Romboutsia</taxon>
    </lineage>
</organism>
<reference evidence="2 3" key="1">
    <citation type="submission" date="2023-05" db="EMBL/GenBank/DDBJ databases">
        <title>Rombocin, a short stable natural nisin variant, displays selective antimicrobial activity against Listeria monocytogenes and employs dual mode of action to kill target bacterial strains.</title>
        <authorList>
            <person name="Wambui J."/>
            <person name="Stephan R."/>
            <person name="Kuipers O.P."/>
        </authorList>
    </citation>
    <scope>NUCLEOTIDE SEQUENCE [LARGE SCALE GENOMIC DNA]</scope>
    <source>
        <strain evidence="2 3">RC002</strain>
    </source>
</reference>